<dbReference type="SUPFAM" id="SSF46689">
    <property type="entry name" value="Homeodomain-like"/>
    <property type="match status" value="1"/>
</dbReference>
<reference evidence="7" key="1">
    <citation type="submission" date="2021-11" db="EMBL/GenBank/DDBJ databases">
        <title>Cultivation dependent microbiological survey of springs from the worlds oldest radium mine currently devoted to the extraction of radon-saturated water.</title>
        <authorList>
            <person name="Kapinusova G."/>
            <person name="Smrhova T."/>
            <person name="Strejcek M."/>
            <person name="Suman J."/>
            <person name="Jani K."/>
            <person name="Pajer P."/>
            <person name="Uhlik O."/>
        </authorList>
    </citation>
    <scope>NUCLEOTIDE SEQUENCE [LARGE SCALE GENOMIC DNA]</scope>
    <source>
        <strain evidence="7">J379</strain>
    </source>
</reference>
<evidence type="ECO:0000313" key="6">
    <source>
        <dbReference type="EMBL" id="UUY05583.1"/>
    </source>
</evidence>
<evidence type="ECO:0000256" key="2">
    <source>
        <dbReference type="ARBA" id="ARBA00023125"/>
    </source>
</evidence>
<dbReference type="PROSITE" id="PS50977">
    <property type="entry name" value="HTH_TETR_2"/>
    <property type="match status" value="1"/>
</dbReference>
<keyword evidence="1" id="KW-0805">Transcription regulation</keyword>
<dbReference type="EMBL" id="CP088295">
    <property type="protein sequence ID" value="UUY05583.1"/>
    <property type="molecule type" value="Genomic_DNA"/>
</dbReference>
<protein>
    <submittedName>
        <fullName evidence="6">TetR/AcrR family transcriptional regulator</fullName>
    </submittedName>
</protein>
<gene>
    <name evidence="6" type="ORF">LRS13_08710</name>
</gene>
<evidence type="ECO:0000256" key="1">
    <source>
        <dbReference type="ARBA" id="ARBA00023015"/>
    </source>
</evidence>
<name>A0ABY5PLL8_9ACTN</name>
<dbReference type="InterPro" id="IPR054129">
    <property type="entry name" value="DesT_TetR_C"/>
</dbReference>
<dbReference type="RefSeq" id="WP_353866029.1">
    <property type="nucleotide sequence ID" value="NZ_CP088295.1"/>
</dbReference>
<feature type="domain" description="HTH tetR-type" evidence="5">
    <location>
        <begin position="12"/>
        <end position="72"/>
    </location>
</feature>
<evidence type="ECO:0000256" key="3">
    <source>
        <dbReference type="ARBA" id="ARBA00023163"/>
    </source>
</evidence>
<dbReference type="PANTHER" id="PTHR30055">
    <property type="entry name" value="HTH-TYPE TRANSCRIPTIONAL REGULATOR RUTR"/>
    <property type="match status" value="1"/>
</dbReference>
<evidence type="ECO:0000313" key="7">
    <source>
        <dbReference type="Proteomes" id="UP001058860"/>
    </source>
</evidence>
<dbReference type="Pfam" id="PF00440">
    <property type="entry name" value="TetR_N"/>
    <property type="match status" value="1"/>
</dbReference>
<proteinExistence type="predicted"/>
<evidence type="ECO:0000256" key="4">
    <source>
        <dbReference type="PROSITE-ProRule" id="PRU00335"/>
    </source>
</evidence>
<dbReference type="Pfam" id="PF21943">
    <property type="entry name" value="TetR_C_46"/>
    <property type="match status" value="1"/>
</dbReference>
<evidence type="ECO:0000259" key="5">
    <source>
        <dbReference type="PROSITE" id="PS50977"/>
    </source>
</evidence>
<dbReference type="InterPro" id="IPR001647">
    <property type="entry name" value="HTH_TetR"/>
</dbReference>
<keyword evidence="3" id="KW-0804">Transcription</keyword>
<dbReference type="Gene3D" id="1.10.357.10">
    <property type="entry name" value="Tetracycline Repressor, domain 2"/>
    <property type="match status" value="1"/>
</dbReference>
<feature type="DNA-binding region" description="H-T-H motif" evidence="4">
    <location>
        <begin position="35"/>
        <end position="54"/>
    </location>
</feature>
<dbReference type="InterPro" id="IPR009057">
    <property type="entry name" value="Homeodomain-like_sf"/>
</dbReference>
<organism evidence="6 7">
    <name type="scientific">Svornostia abyssi</name>
    <dbReference type="NCBI Taxonomy" id="2898438"/>
    <lineage>
        <taxon>Bacteria</taxon>
        <taxon>Bacillati</taxon>
        <taxon>Actinomycetota</taxon>
        <taxon>Thermoleophilia</taxon>
        <taxon>Solirubrobacterales</taxon>
        <taxon>Baekduiaceae</taxon>
        <taxon>Svornostia</taxon>
    </lineage>
</organism>
<keyword evidence="2 4" id="KW-0238">DNA-binding</keyword>
<dbReference type="Proteomes" id="UP001058860">
    <property type="component" value="Chromosome"/>
</dbReference>
<sequence length="190" mass="20897">MATPAPRRLPPDERRRQLVGIGLRMLTERPITEITVDDVAREADISRSLLFNYFPTKRDYHLAVIRAAARRVRRVVLVDGDEGVPVILDRFLAFLERRRDPYLSLLRGVGGADPEVAAINAETRAELVDGVLHALGRDPSTPALRLAVGGWVAMVEDVGLAWAADPAAMPREDVVALLLGALDDLLVRLP</sequence>
<accession>A0ABY5PLL8</accession>
<dbReference type="PANTHER" id="PTHR30055:SF174">
    <property type="entry name" value="TRANSCRIPTIONAL REGULATORY PROTEIN (PROBABLY TETR-FAMILY)-RELATED"/>
    <property type="match status" value="1"/>
</dbReference>
<dbReference type="InterPro" id="IPR050109">
    <property type="entry name" value="HTH-type_TetR-like_transc_reg"/>
</dbReference>
<keyword evidence="7" id="KW-1185">Reference proteome</keyword>